<keyword evidence="2" id="KW-1185">Reference proteome</keyword>
<reference evidence="1" key="1">
    <citation type="submission" date="2018-02" db="EMBL/GenBank/DDBJ databases">
        <title>The genomes of Aspergillus section Nigri reveals drivers in fungal speciation.</title>
        <authorList>
            <consortium name="DOE Joint Genome Institute"/>
            <person name="Vesth T.C."/>
            <person name="Nybo J."/>
            <person name="Theobald S."/>
            <person name="Brandl J."/>
            <person name="Frisvad J.C."/>
            <person name="Nielsen K.F."/>
            <person name="Lyhne E.K."/>
            <person name="Kogle M.E."/>
            <person name="Kuo A."/>
            <person name="Riley R."/>
            <person name="Clum A."/>
            <person name="Nolan M."/>
            <person name="Lipzen A."/>
            <person name="Salamov A."/>
            <person name="Henrissat B."/>
            <person name="Wiebenga A."/>
            <person name="De vries R.P."/>
            <person name="Grigoriev I.V."/>
            <person name="Mortensen U.H."/>
            <person name="Andersen M.R."/>
            <person name="Baker S.E."/>
        </authorList>
    </citation>
    <scope>NUCLEOTIDE SEQUENCE</scope>
    <source>
        <strain evidence="1">CBS 115574</strain>
    </source>
</reference>
<evidence type="ECO:0000313" key="1">
    <source>
        <dbReference type="EMBL" id="RAK88184.1"/>
    </source>
</evidence>
<dbReference type="EMBL" id="KZ824552">
    <property type="protein sequence ID" value="RAK88184.1"/>
    <property type="molecule type" value="Genomic_DNA"/>
</dbReference>
<accession>A0ACD1IDL1</accession>
<proteinExistence type="predicted"/>
<gene>
    <name evidence="1" type="ORF">BO79DRAFT_218513</name>
</gene>
<dbReference type="Proteomes" id="UP000249748">
    <property type="component" value="Unassembled WGS sequence"/>
</dbReference>
<name>A0ACD1IDL1_9EURO</name>
<sequence length="167" mass="18874">MAVGVLYRKRGLGFRRRSPSSHRAADITTHRQDTNTAQQQQQQCKPPTHPSPINPLDTYYLVPTTYYSQLTLQAKKEFCSGGSGDVIGWDGWRDGGIQEGVVMIVLAWVGLMLMLIIGGWDCSIAFTIIFLRNNSSMRGMWRRDKWWALSCNDDNYVNIGEVLLSSD</sequence>
<organism evidence="1 2">
    <name type="scientific">Aspergillus costaricaensis CBS 115574</name>
    <dbReference type="NCBI Taxonomy" id="1448317"/>
    <lineage>
        <taxon>Eukaryota</taxon>
        <taxon>Fungi</taxon>
        <taxon>Dikarya</taxon>
        <taxon>Ascomycota</taxon>
        <taxon>Pezizomycotina</taxon>
        <taxon>Eurotiomycetes</taxon>
        <taxon>Eurotiomycetidae</taxon>
        <taxon>Eurotiales</taxon>
        <taxon>Aspergillaceae</taxon>
        <taxon>Aspergillus</taxon>
        <taxon>Aspergillus subgen. Circumdati</taxon>
    </lineage>
</organism>
<protein>
    <submittedName>
        <fullName evidence="1">Uncharacterized protein</fullName>
    </submittedName>
</protein>
<evidence type="ECO:0000313" key="2">
    <source>
        <dbReference type="Proteomes" id="UP000249748"/>
    </source>
</evidence>